<gene>
    <name evidence="6" type="ORF">FB45DRAFT_826962</name>
</gene>
<dbReference type="GO" id="GO:0016874">
    <property type="term" value="F:ligase activity"/>
    <property type="evidence" value="ECO:0007669"/>
    <property type="project" value="UniProtKB-KW"/>
</dbReference>
<reference evidence="6" key="1">
    <citation type="submission" date="2023-03" db="EMBL/GenBank/DDBJ databases">
        <title>Massive genome expansion in bonnet fungi (Mycena s.s.) driven by repeated elements and novel gene families across ecological guilds.</title>
        <authorList>
            <consortium name="Lawrence Berkeley National Laboratory"/>
            <person name="Harder C.B."/>
            <person name="Miyauchi S."/>
            <person name="Viragh M."/>
            <person name="Kuo A."/>
            <person name="Thoen E."/>
            <person name="Andreopoulos B."/>
            <person name="Lu D."/>
            <person name="Skrede I."/>
            <person name="Drula E."/>
            <person name="Henrissat B."/>
            <person name="Morin E."/>
            <person name="Kohler A."/>
            <person name="Barry K."/>
            <person name="LaButti K."/>
            <person name="Morin E."/>
            <person name="Salamov A."/>
            <person name="Lipzen A."/>
            <person name="Mereny Z."/>
            <person name="Hegedus B."/>
            <person name="Baldrian P."/>
            <person name="Stursova M."/>
            <person name="Weitz H."/>
            <person name="Taylor A."/>
            <person name="Grigoriev I.V."/>
            <person name="Nagy L.G."/>
            <person name="Martin F."/>
            <person name="Kauserud H."/>
        </authorList>
    </citation>
    <scope>NUCLEOTIDE SEQUENCE</scope>
    <source>
        <strain evidence="6">9284</strain>
    </source>
</reference>
<sequence length="1460" mass="160799">MESLNAGFQAAMDFGLFNSHIEEVRLATPLQNRLLRGLSPHFPSSATFIFSLPLDADIEAFRTTWKAFQDSTPILRTTFFALPSDAALSVVLKPGGALGPSSFGNLDLFWGKPLHAVKISGGATIGYRVEIIVHYSLIVDSGLKSFLPAFHQFYHRHALRPEIMPVLCSDAQTGLTSMAPPYQSITRHCSSTTSDSQPYIFRIAFAVALAIQSAGKSSPFVQVQSSTSLSEARGCLVDPAVDPALSVRQFTRSNLAARCLAEIGDSELEAVQSFLFVHDVSSWPRTDDIPVWELDDVILSHRVPLAVEIIPCSRSIVEIRLSSNTTARPVEDINAFADDFVSAVDFVQNCGQIDDLTVHDILLCLSDRDATRTLEFGRRSQLSEDSFPDSLVHELFEGCARENPDAIALEFEASSTLTYAELDRLASDLAVDLQNDYGVGTDVLVPIFFENSFEMIISLLAVMKAGGAYVPLAVDMPQHTLKERLEIIGANVLVCGSSLVSRAMELCAETRILLYSLSDSDVGRDRKPEPRPMKPTQLAYSFITSGTTGKPNCVSVEHRNLTAFMASTLGIEMSGKDKKKLLVSPYMFDISVADIFTTLTSGGVLALVGRAKMLSNLPYWLDATKTTHLSVTPSIGRLLPTDGLPSLTHIIFGGEPLPPDLALRMSQTRTVINSMGPTEATIYDTLYYHPPSSDRLDRTPIGYPLNTTQLYVLRPGTMELAARGETGEICIGGPQVSRGYITNPELTRKKFVPDIFTKGADKIFRTGDWGRWNRFGQLEILGRMDGQLKFHGIRVEGEEIERVVRGASEDVDEFYSAVLELDGYQKLVGVFTLRENHTHSLHPGSSNSSNGVTVIDTIQTKHIIDLIISACQAQLPPTIRPSVLLGFSRLPKTLNNKLDRPTLNRHISEHIAKSAAQRPDTPPTMPRTATEDTVVGVIATVLALPEDSVRLGASFLELGGTSMQAMRVTTSLQAIGIDVNVLDILDSQRTIAQIAHLPRFDPSPAAEQYTPFSLAPREWEAAVRSEVLSGEEVEDVYPCVSLAKYWLELAFRNDGRALICQFNYELGKEIDPERFCWAWDQLRNNEPTLRTVLVMVLHRSFFFQRPQDILSSVVLSPKTQGRGAGPAILSVNSDQELQELIYQKCFAEHKIEMGVVPIRSWLILNTATDVWSFAISRHHALHDARTFDLQHDAFSLIYAGAGAENRKKNDYGAYVASILKDPFAEEAESFWKRYLRDAHCPTWPATKPVPATFCKDMSTYAFHVAEWTGDIAELAGQLGVTSGTVIRAAYAVAMAEGEGNGDCLVFEVADGSGAIEPSAWGFCAHVKPTRVQVTTDLKQVVHEANRSHAETLPYLGSAWDMTEKMLGSKEVNFATAIINVLDLSKGDFRKDMKGQSRAPGAIFDGTLVSESVTGIYVPAYVEVHILKGKVMYLCPYDPSLVKREDMERLVQRQIDVLGML</sequence>
<evidence type="ECO:0000256" key="4">
    <source>
        <dbReference type="ARBA" id="ARBA00023268"/>
    </source>
</evidence>
<keyword evidence="1" id="KW-0596">Phosphopantetheine</keyword>
<proteinExistence type="predicted"/>
<evidence type="ECO:0000256" key="3">
    <source>
        <dbReference type="ARBA" id="ARBA00022598"/>
    </source>
</evidence>
<dbReference type="GO" id="GO:0031177">
    <property type="term" value="F:phosphopantetheine binding"/>
    <property type="evidence" value="ECO:0007669"/>
    <property type="project" value="TreeGrafter"/>
</dbReference>
<dbReference type="InterPro" id="IPR042099">
    <property type="entry name" value="ANL_N_sf"/>
</dbReference>
<dbReference type="EMBL" id="JARKIF010000005">
    <property type="protein sequence ID" value="KAJ7638511.1"/>
    <property type="molecule type" value="Genomic_DNA"/>
</dbReference>
<dbReference type="Gene3D" id="3.40.50.12780">
    <property type="entry name" value="N-terminal domain of ligase-like"/>
    <property type="match status" value="1"/>
</dbReference>
<evidence type="ECO:0000313" key="6">
    <source>
        <dbReference type="EMBL" id="KAJ7638511.1"/>
    </source>
</evidence>
<dbReference type="Pfam" id="PF00550">
    <property type="entry name" value="PP-binding"/>
    <property type="match status" value="1"/>
</dbReference>
<dbReference type="PROSITE" id="PS50075">
    <property type="entry name" value="CARRIER"/>
    <property type="match status" value="1"/>
</dbReference>
<evidence type="ECO:0000313" key="7">
    <source>
        <dbReference type="Proteomes" id="UP001221142"/>
    </source>
</evidence>
<evidence type="ECO:0000256" key="2">
    <source>
        <dbReference type="ARBA" id="ARBA00022553"/>
    </source>
</evidence>
<dbReference type="InterPro" id="IPR009081">
    <property type="entry name" value="PP-bd_ACP"/>
</dbReference>
<keyword evidence="2" id="KW-0597">Phosphoprotein</keyword>
<dbReference type="NCBIfam" id="TIGR01733">
    <property type="entry name" value="AA-adenyl-dom"/>
    <property type="match status" value="1"/>
</dbReference>
<dbReference type="InterPro" id="IPR023213">
    <property type="entry name" value="CAT-like_dom_sf"/>
</dbReference>
<dbReference type="GO" id="GO:0043041">
    <property type="term" value="P:amino acid activation for nonribosomal peptide biosynthetic process"/>
    <property type="evidence" value="ECO:0007669"/>
    <property type="project" value="TreeGrafter"/>
</dbReference>
<dbReference type="InterPro" id="IPR010071">
    <property type="entry name" value="AA_adenyl_dom"/>
</dbReference>
<accession>A0AAD7C444</accession>
<dbReference type="InterPro" id="IPR045851">
    <property type="entry name" value="AMP-bd_C_sf"/>
</dbReference>
<evidence type="ECO:0000256" key="1">
    <source>
        <dbReference type="ARBA" id="ARBA00022450"/>
    </source>
</evidence>
<dbReference type="SUPFAM" id="SSF56801">
    <property type="entry name" value="Acetyl-CoA synthetase-like"/>
    <property type="match status" value="1"/>
</dbReference>
<dbReference type="Gene3D" id="1.10.1200.10">
    <property type="entry name" value="ACP-like"/>
    <property type="match status" value="1"/>
</dbReference>
<dbReference type="GO" id="GO:0044550">
    <property type="term" value="P:secondary metabolite biosynthetic process"/>
    <property type="evidence" value="ECO:0007669"/>
    <property type="project" value="TreeGrafter"/>
</dbReference>
<name>A0AAD7C444_9AGAR</name>
<dbReference type="Gene3D" id="3.30.559.30">
    <property type="entry name" value="Nonribosomal peptide synthetase, condensation domain"/>
    <property type="match status" value="1"/>
</dbReference>
<dbReference type="Gene3D" id="3.30.559.10">
    <property type="entry name" value="Chloramphenicol acetyltransferase-like domain"/>
    <property type="match status" value="1"/>
</dbReference>
<dbReference type="Proteomes" id="UP001221142">
    <property type="component" value="Unassembled WGS sequence"/>
</dbReference>
<dbReference type="Gene3D" id="3.30.300.30">
    <property type="match status" value="1"/>
</dbReference>
<dbReference type="InterPro" id="IPR001242">
    <property type="entry name" value="Condensation_dom"/>
</dbReference>
<dbReference type="SUPFAM" id="SSF47336">
    <property type="entry name" value="ACP-like"/>
    <property type="match status" value="1"/>
</dbReference>
<keyword evidence="4" id="KW-0511">Multifunctional enzyme</keyword>
<dbReference type="PANTHER" id="PTHR45527:SF1">
    <property type="entry name" value="FATTY ACID SYNTHASE"/>
    <property type="match status" value="1"/>
</dbReference>
<dbReference type="Pfam" id="PF00501">
    <property type="entry name" value="AMP-binding"/>
    <property type="match status" value="1"/>
</dbReference>
<dbReference type="InterPro" id="IPR036736">
    <property type="entry name" value="ACP-like_sf"/>
</dbReference>
<keyword evidence="3" id="KW-0436">Ligase</keyword>
<protein>
    <recommendedName>
        <fullName evidence="5">Carrier domain-containing protein</fullName>
    </recommendedName>
</protein>
<dbReference type="PANTHER" id="PTHR45527">
    <property type="entry name" value="NONRIBOSOMAL PEPTIDE SYNTHETASE"/>
    <property type="match status" value="1"/>
</dbReference>
<keyword evidence="7" id="KW-1185">Reference proteome</keyword>
<dbReference type="GO" id="GO:0005737">
    <property type="term" value="C:cytoplasm"/>
    <property type="evidence" value="ECO:0007669"/>
    <property type="project" value="TreeGrafter"/>
</dbReference>
<evidence type="ECO:0000259" key="5">
    <source>
        <dbReference type="PROSITE" id="PS50075"/>
    </source>
</evidence>
<organism evidence="6 7">
    <name type="scientific">Roridomyces roridus</name>
    <dbReference type="NCBI Taxonomy" id="1738132"/>
    <lineage>
        <taxon>Eukaryota</taxon>
        <taxon>Fungi</taxon>
        <taxon>Dikarya</taxon>
        <taxon>Basidiomycota</taxon>
        <taxon>Agaricomycotina</taxon>
        <taxon>Agaricomycetes</taxon>
        <taxon>Agaricomycetidae</taxon>
        <taxon>Agaricales</taxon>
        <taxon>Marasmiineae</taxon>
        <taxon>Mycenaceae</taxon>
        <taxon>Roridomyces</taxon>
    </lineage>
</organism>
<feature type="domain" description="Carrier" evidence="5">
    <location>
        <begin position="925"/>
        <end position="1002"/>
    </location>
</feature>
<comment type="caution">
    <text evidence="6">The sequence shown here is derived from an EMBL/GenBank/DDBJ whole genome shotgun (WGS) entry which is preliminary data.</text>
</comment>
<dbReference type="SUPFAM" id="SSF52777">
    <property type="entry name" value="CoA-dependent acyltransferases"/>
    <property type="match status" value="2"/>
</dbReference>
<dbReference type="Pfam" id="PF00668">
    <property type="entry name" value="Condensation"/>
    <property type="match status" value="1"/>
</dbReference>
<dbReference type="InterPro" id="IPR000873">
    <property type="entry name" value="AMP-dep_synth/lig_dom"/>
</dbReference>